<reference evidence="3 4" key="1">
    <citation type="submission" date="2023-03" db="EMBL/GenBank/DDBJ databases">
        <title>Complete genome sequence of Tepidibacter sp. SWIR-1, isolated from a deep-sea hydrothermal vent.</title>
        <authorList>
            <person name="Li X."/>
        </authorList>
    </citation>
    <scope>NUCLEOTIDE SEQUENCE [LARGE SCALE GENOMIC DNA]</scope>
    <source>
        <strain evidence="3 4">SWIR-1</strain>
    </source>
</reference>
<evidence type="ECO:0000259" key="2">
    <source>
        <dbReference type="Pfam" id="PF01966"/>
    </source>
</evidence>
<dbReference type="Pfam" id="PF01966">
    <property type="entry name" value="HD"/>
    <property type="match status" value="1"/>
</dbReference>
<dbReference type="SUPFAM" id="SSF109604">
    <property type="entry name" value="HD-domain/PDEase-like"/>
    <property type="match status" value="1"/>
</dbReference>
<evidence type="ECO:0000313" key="4">
    <source>
        <dbReference type="Proteomes" id="UP001222800"/>
    </source>
</evidence>
<dbReference type="InterPro" id="IPR050124">
    <property type="entry name" value="tRNA_CCA-adding_enzyme"/>
</dbReference>
<evidence type="ECO:0000256" key="1">
    <source>
        <dbReference type="ARBA" id="ARBA00022741"/>
    </source>
</evidence>
<dbReference type="RefSeq" id="WP_277734198.1">
    <property type="nucleotide sequence ID" value="NZ_CP120733.1"/>
</dbReference>
<organism evidence="3 4">
    <name type="scientific">Tepidibacter hydrothermalis</name>
    <dbReference type="NCBI Taxonomy" id="3036126"/>
    <lineage>
        <taxon>Bacteria</taxon>
        <taxon>Bacillati</taxon>
        <taxon>Bacillota</taxon>
        <taxon>Clostridia</taxon>
        <taxon>Peptostreptococcales</taxon>
        <taxon>Peptostreptococcaceae</taxon>
        <taxon>Tepidibacter</taxon>
    </lineage>
</organism>
<dbReference type="InterPro" id="IPR003607">
    <property type="entry name" value="HD/PDEase_dom"/>
</dbReference>
<proteinExistence type="predicted"/>
<dbReference type="Proteomes" id="UP001222800">
    <property type="component" value="Chromosome"/>
</dbReference>
<keyword evidence="4" id="KW-1185">Reference proteome</keyword>
<protein>
    <submittedName>
        <fullName evidence="3">HDIG domain-containing protein</fullName>
    </submittedName>
</protein>
<dbReference type="PANTHER" id="PTHR47545:SF2">
    <property type="entry name" value="CC-ADDING TRNA NUCLEOTIDYLTRANSFERASE"/>
    <property type="match status" value="1"/>
</dbReference>
<dbReference type="InterPro" id="IPR006674">
    <property type="entry name" value="HD_domain"/>
</dbReference>
<keyword evidence="1" id="KW-0547">Nucleotide-binding</keyword>
<dbReference type="NCBIfam" id="TIGR00277">
    <property type="entry name" value="HDIG"/>
    <property type="match status" value="1"/>
</dbReference>
<sequence length="211" mass="24787">MNSKMEIFKEWNNHLLDDSKPSVYFNKIKDDSILDEYPFSMLKKLEDTPQSEKYHPEGSVWNHTMMVLDIAADKKRFSKDSRVFMWAALLHDIGKPSTTKVSKKKITSYNHDSIGSKLAREFLVEFTDDNKFIDEVCILVRWHMHLLFVVKDLPFAKIDEMLSETTVEELALFGTCDRLGRGNMCEEKIKEEDKNIDMFIKKCKQHLQNKK</sequence>
<name>A0ABY8EGA3_9FIRM</name>
<dbReference type="EMBL" id="CP120733">
    <property type="protein sequence ID" value="WFD11966.1"/>
    <property type="molecule type" value="Genomic_DNA"/>
</dbReference>
<gene>
    <name evidence="3" type="ORF">P4S50_07780</name>
</gene>
<dbReference type="InterPro" id="IPR006675">
    <property type="entry name" value="HDIG_dom"/>
</dbReference>
<accession>A0ABY8EGA3</accession>
<dbReference type="CDD" id="cd00077">
    <property type="entry name" value="HDc"/>
    <property type="match status" value="1"/>
</dbReference>
<dbReference type="PANTHER" id="PTHR47545">
    <property type="entry name" value="MULTIFUNCTIONAL CCA PROTEIN"/>
    <property type="match status" value="1"/>
</dbReference>
<feature type="domain" description="HD" evidence="2">
    <location>
        <begin position="60"/>
        <end position="145"/>
    </location>
</feature>
<dbReference type="Gene3D" id="1.10.3090.10">
    <property type="entry name" value="cca-adding enzyme, domain 2"/>
    <property type="match status" value="1"/>
</dbReference>
<evidence type="ECO:0000313" key="3">
    <source>
        <dbReference type="EMBL" id="WFD11966.1"/>
    </source>
</evidence>